<gene>
    <name evidence="2" type="ORF">L687_09050</name>
</gene>
<feature type="region of interest" description="Disordered" evidence="1">
    <location>
        <begin position="269"/>
        <end position="288"/>
    </location>
</feature>
<evidence type="ECO:0000313" key="3">
    <source>
        <dbReference type="Proteomes" id="UP000016033"/>
    </source>
</evidence>
<feature type="region of interest" description="Disordered" evidence="1">
    <location>
        <begin position="317"/>
        <end position="345"/>
    </location>
</feature>
<dbReference type="InterPro" id="IPR004027">
    <property type="entry name" value="SEC_C_motif"/>
</dbReference>
<dbReference type="AlphaFoldDB" id="T5K0X8"/>
<evidence type="ECO:0000313" key="2">
    <source>
        <dbReference type="EMBL" id="EQM72818.1"/>
    </source>
</evidence>
<organism evidence="2 3">
    <name type="scientific">Microbacterium maritypicum MF109</name>
    <dbReference type="NCBI Taxonomy" id="1333857"/>
    <lineage>
        <taxon>Bacteria</taxon>
        <taxon>Bacillati</taxon>
        <taxon>Actinomycetota</taxon>
        <taxon>Actinomycetes</taxon>
        <taxon>Micrococcales</taxon>
        <taxon>Microbacteriaceae</taxon>
        <taxon>Microbacterium</taxon>
    </lineage>
</organism>
<accession>T5K0X8</accession>
<dbReference type="RefSeq" id="WP_021201723.1">
    <property type="nucleotide sequence ID" value="NZ_ATAO01000250.1"/>
</dbReference>
<dbReference type="Pfam" id="PF02810">
    <property type="entry name" value="SEC-C"/>
    <property type="match status" value="1"/>
</dbReference>
<sequence length="345" mass="37076">MSGAIRPTQSREAIIEGPRSSLIVGSDLRAEVVQPCGLCRTVKPLVLGHVTPKWAARWAKNEGGLLGVYNSRGVVTKRQDFIKSYLFCRECDQRLGDAERYLSTLTSGTTPALTSISVTASPSDGDVLLAGVDTTLVKRALAGIVLKAHLSPATLYSRNSLSRGETNELVKMIVSDVYPASRLAVEGYRLANTVIPDVNPRAQANIVQFRGFGGCLSHIVLAGWHFTAFLGPAARWIEDTAQVLGESAAWHLGMDTYWRTGMNEWIDENDDTLSSGDMVPDRPIEDQEDCPCGSGLPFADCCSGIWLPSDTSWKRPRLETISSRSGSPGTPAAGHGSDPASSTGL</sequence>
<dbReference type="Proteomes" id="UP000016033">
    <property type="component" value="Unassembled WGS sequence"/>
</dbReference>
<dbReference type="EMBL" id="ATAO01000250">
    <property type="protein sequence ID" value="EQM72818.1"/>
    <property type="molecule type" value="Genomic_DNA"/>
</dbReference>
<name>T5K0X8_MICMQ</name>
<reference evidence="2 3" key="1">
    <citation type="journal article" date="2013" name="Genome Announc.">
        <title>Whole-genome sequences of five oyster-associated bacteria show potential for crude oil hydrocarbon degradation.</title>
        <authorList>
            <person name="Chauhan A."/>
            <person name="Green S."/>
            <person name="Pathak A."/>
            <person name="Thomas J."/>
            <person name="Venkatramanan R."/>
        </authorList>
    </citation>
    <scope>NUCLEOTIDE SEQUENCE [LARGE SCALE GENOMIC DNA]</scope>
    <source>
        <strain evidence="2 3">MF109</strain>
    </source>
</reference>
<proteinExistence type="predicted"/>
<evidence type="ECO:0000256" key="1">
    <source>
        <dbReference type="SAM" id="MobiDB-lite"/>
    </source>
</evidence>
<comment type="caution">
    <text evidence="2">The sequence shown here is derived from an EMBL/GenBank/DDBJ whole genome shotgun (WGS) entry which is preliminary data.</text>
</comment>
<protein>
    <submittedName>
        <fullName evidence="2">Uncharacterized protein</fullName>
    </submittedName>
</protein>